<keyword evidence="1" id="KW-0479">Metal-binding</keyword>
<dbReference type="PANTHER" id="PTHR35848:SF9">
    <property type="entry name" value="SLL1358 PROTEIN"/>
    <property type="match status" value="1"/>
</dbReference>
<accession>A0ABS8XCH9</accession>
<reference evidence="3 4" key="1">
    <citation type="submission" date="2021-12" db="EMBL/GenBank/DDBJ databases">
        <title>Genome seq of p7.</title>
        <authorList>
            <person name="Seo T."/>
        </authorList>
    </citation>
    <scope>NUCLEOTIDE SEQUENCE [LARGE SCALE GENOMIC DNA]</scope>
    <source>
        <strain evidence="3 4">P7</strain>
    </source>
</reference>
<dbReference type="EMBL" id="JAJTWT010000006">
    <property type="protein sequence ID" value="MCE4538652.1"/>
    <property type="molecule type" value="Genomic_DNA"/>
</dbReference>
<gene>
    <name evidence="3" type="ORF">LXT12_15480</name>
</gene>
<dbReference type="InterPro" id="IPR014710">
    <property type="entry name" value="RmlC-like_jellyroll"/>
</dbReference>
<dbReference type="CDD" id="cd02224">
    <property type="entry name" value="cupin_SPO2919-like"/>
    <property type="match status" value="1"/>
</dbReference>
<keyword evidence="4" id="KW-1185">Reference proteome</keyword>
<sequence>MEARSAALAPRPAEGPRVAARALDVPPRAQASRYPAEFAARLAGREKRALGDFFGLKNFGVNLTRLPPGAASSIHHRHTRQDEFVYVLQGYPTLCTDAGERLLAPGDCAGFPAEGQAHHLVNRSGAEVLYLEVGDRSPGDEGLYPHDDLRARLGDDGGWRFTHKDGSPY</sequence>
<protein>
    <submittedName>
        <fullName evidence="3">Cupin domain-containing protein</fullName>
    </submittedName>
</protein>
<name>A0ABS8XCH9_9BURK</name>
<organism evidence="3 4">
    <name type="scientific">Pelomonas caseinilytica</name>
    <dbReference type="NCBI Taxonomy" id="2906763"/>
    <lineage>
        <taxon>Bacteria</taxon>
        <taxon>Pseudomonadati</taxon>
        <taxon>Pseudomonadota</taxon>
        <taxon>Betaproteobacteria</taxon>
        <taxon>Burkholderiales</taxon>
        <taxon>Sphaerotilaceae</taxon>
        <taxon>Roseateles</taxon>
    </lineage>
</organism>
<dbReference type="PANTHER" id="PTHR35848">
    <property type="entry name" value="OXALATE-BINDING PROTEIN"/>
    <property type="match status" value="1"/>
</dbReference>
<evidence type="ECO:0000259" key="2">
    <source>
        <dbReference type="Pfam" id="PF07883"/>
    </source>
</evidence>
<comment type="caution">
    <text evidence="3">The sequence shown here is derived from an EMBL/GenBank/DDBJ whole genome shotgun (WGS) entry which is preliminary data.</text>
</comment>
<dbReference type="Pfam" id="PF07883">
    <property type="entry name" value="Cupin_2"/>
    <property type="match status" value="1"/>
</dbReference>
<feature type="domain" description="Cupin type-2" evidence="2">
    <location>
        <begin position="63"/>
        <end position="133"/>
    </location>
</feature>
<dbReference type="InterPro" id="IPR011051">
    <property type="entry name" value="RmlC_Cupin_sf"/>
</dbReference>
<evidence type="ECO:0000256" key="1">
    <source>
        <dbReference type="ARBA" id="ARBA00022723"/>
    </source>
</evidence>
<evidence type="ECO:0000313" key="3">
    <source>
        <dbReference type="EMBL" id="MCE4538652.1"/>
    </source>
</evidence>
<dbReference type="Proteomes" id="UP001201463">
    <property type="component" value="Unassembled WGS sequence"/>
</dbReference>
<dbReference type="Gene3D" id="2.60.120.10">
    <property type="entry name" value="Jelly Rolls"/>
    <property type="match status" value="1"/>
</dbReference>
<evidence type="ECO:0000313" key="4">
    <source>
        <dbReference type="Proteomes" id="UP001201463"/>
    </source>
</evidence>
<dbReference type="SUPFAM" id="SSF51182">
    <property type="entry name" value="RmlC-like cupins"/>
    <property type="match status" value="1"/>
</dbReference>
<proteinExistence type="predicted"/>
<dbReference type="InterPro" id="IPR051610">
    <property type="entry name" value="GPI/OXD"/>
</dbReference>
<dbReference type="InterPro" id="IPR013096">
    <property type="entry name" value="Cupin_2"/>
</dbReference>